<feature type="transmembrane region" description="Helical" evidence="1">
    <location>
        <begin position="148"/>
        <end position="170"/>
    </location>
</feature>
<feature type="transmembrane region" description="Helical" evidence="1">
    <location>
        <begin position="110"/>
        <end position="128"/>
    </location>
</feature>
<keyword evidence="1" id="KW-1133">Transmembrane helix</keyword>
<gene>
    <name evidence="2" type="ORF">JNW91_03145</name>
</gene>
<organism evidence="2 3">
    <name type="scientific">Micromonospora parastrephiae</name>
    <dbReference type="NCBI Taxonomy" id="2806101"/>
    <lineage>
        <taxon>Bacteria</taxon>
        <taxon>Bacillati</taxon>
        <taxon>Actinomycetota</taxon>
        <taxon>Actinomycetes</taxon>
        <taxon>Micromonosporales</taxon>
        <taxon>Micromonosporaceae</taxon>
        <taxon>Micromonospora</taxon>
    </lineage>
</organism>
<dbReference type="RefSeq" id="WP_203173442.1">
    <property type="nucleotide sequence ID" value="NZ_JAEVHM010000006.1"/>
</dbReference>
<evidence type="ECO:0000313" key="3">
    <source>
        <dbReference type="Proteomes" id="UP000601027"/>
    </source>
</evidence>
<proteinExistence type="predicted"/>
<feature type="transmembrane region" description="Helical" evidence="1">
    <location>
        <begin position="232"/>
        <end position="251"/>
    </location>
</feature>
<comment type="caution">
    <text evidence="2">The sequence shown here is derived from an EMBL/GenBank/DDBJ whole genome shotgun (WGS) entry which is preliminary data.</text>
</comment>
<dbReference type="Proteomes" id="UP000601027">
    <property type="component" value="Unassembled WGS sequence"/>
</dbReference>
<protein>
    <submittedName>
        <fullName evidence="2">Uncharacterized protein</fullName>
    </submittedName>
</protein>
<keyword evidence="3" id="KW-1185">Reference proteome</keyword>
<keyword evidence="1" id="KW-0472">Membrane</keyword>
<name>A0ABS1XNX7_9ACTN</name>
<feature type="transmembrane region" description="Helical" evidence="1">
    <location>
        <begin position="80"/>
        <end position="98"/>
    </location>
</feature>
<evidence type="ECO:0000256" key="1">
    <source>
        <dbReference type="SAM" id="Phobius"/>
    </source>
</evidence>
<sequence length="260" mass="28403">MDQASRRQATQTLAELERLRRRTRTRTHGGAWLPALGIAVLLLASCALYDRPFASTNSVSADSPFWAGLPDQQRSPLASYLFWFLGTPLLFAAVAAWYHWRSRALGLRVAWRPFVGTGLGVLLLLAVLAAVPRQEQRLADTLVTNPDYFWLAGLLTPLLPIAAAVVALGWAERSWGLLVAGGWIAALTVWLCGWFPMGYLPGWAIDLLAGDLGAVLGGTSGSFGGRFDWRPGFWLVLMALPLITFAAVRGWQSWRAADDG</sequence>
<keyword evidence="1" id="KW-0812">Transmembrane</keyword>
<evidence type="ECO:0000313" key="2">
    <source>
        <dbReference type="EMBL" id="MBM0230961.1"/>
    </source>
</evidence>
<reference evidence="2 3" key="1">
    <citation type="submission" date="2021-01" db="EMBL/GenBank/DDBJ databases">
        <title>Draft genome sequence of Micromonospora sp. strain STR1_7.</title>
        <authorList>
            <person name="Karlyshev A."/>
            <person name="Jawad R."/>
        </authorList>
    </citation>
    <scope>NUCLEOTIDE SEQUENCE [LARGE SCALE GENOMIC DNA]</scope>
    <source>
        <strain evidence="2 3">STR1-7</strain>
    </source>
</reference>
<dbReference type="EMBL" id="JAEVHM010000006">
    <property type="protein sequence ID" value="MBM0230961.1"/>
    <property type="molecule type" value="Genomic_DNA"/>
</dbReference>
<feature type="transmembrane region" description="Helical" evidence="1">
    <location>
        <begin position="30"/>
        <end position="50"/>
    </location>
</feature>
<feature type="transmembrane region" description="Helical" evidence="1">
    <location>
        <begin position="177"/>
        <end position="197"/>
    </location>
</feature>
<accession>A0ABS1XNX7</accession>